<reference evidence="2" key="1">
    <citation type="journal article" date="2019" name="Int. J. Syst. Evol. Microbiol.">
        <title>The Global Catalogue of Microorganisms (GCM) 10K type strain sequencing project: providing services to taxonomists for standard genome sequencing and annotation.</title>
        <authorList>
            <consortium name="The Broad Institute Genomics Platform"/>
            <consortium name="The Broad Institute Genome Sequencing Center for Infectious Disease"/>
            <person name="Wu L."/>
            <person name="Ma J."/>
        </authorList>
    </citation>
    <scope>NUCLEOTIDE SEQUENCE [LARGE SCALE GENOMIC DNA]</scope>
    <source>
        <strain evidence="2">JCM 13006</strain>
    </source>
</reference>
<dbReference type="EMBL" id="BAABIS010000001">
    <property type="protein sequence ID" value="GAA4830742.1"/>
    <property type="molecule type" value="Genomic_DNA"/>
</dbReference>
<accession>A0ABP9D6X6</accession>
<sequence length="58" mass="6427">MADLSAECRRGSWWTLRLDDNDGDGWRECDDAMPIFATTLDGTSLEVISFGREACGGR</sequence>
<proteinExistence type="predicted"/>
<dbReference type="Proteomes" id="UP001501752">
    <property type="component" value="Unassembled WGS sequence"/>
</dbReference>
<name>A0ABP9D6X6_9ACTN</name>
<evidence type="ECO:0000313" key="2">
    <source>
        <dbReference type="Proteomes" id="UP001501752"/>
    </source>
</evidence>
<protein>
    <submittedName>
        <fullName evidence="1">Uncharacterized protein</fullName>
    </submittedName>
</protein>
<keyword evidence="2" id="KW-1185">Reference proteome</keyword>
<evidence type="ECO:0000313" key="1">
    <source>
        <dbReference type="EMBL" id="GAA4830742.1"/>
    </source>
</evidence>
<gene>
    <name evidence="1" type="ORF">GCM10023235_00970</name>
</gene>
<comment type="caution">
    <text evidence="1">The sequence shown here is derived from an EMBL/GenBank/DDBJ whole genome shotgun (WGS) entry which is preliminary data.</text>
</comment>
<organism evidence="1 2">
    <name type="scientific">Kitasatospora terrestris</name>
    <dbReference type="NCBI Taxonomy" id="258051"/>
    <lineage>
        <taxon>Bacteria</taxon>
        <taxon>Bacillati</taxon>
        <taxon>Actinomycetota</taxon>
        <taxon>Actinomycetes</taxon>
        <taxon>Kitasatosporales</taxon>
        <taxon>Streptomycetaceae</taxon>
        <taxon>Kitasatospora</taxon>
    </lineage>
</organism>